<name>A0A8D9AXU2_9HEMI</name>
<proteinExistence type="predicted"/>
<dbReference type="EMBL" id="HBUF01589804">
    <property type="protein sequence ID" value="CAG6772945.1"/>
    <property type="molecule type" value="Transcribed_RNA"/>
</dbReference>
<keyword evidence="1" id="KW-0812">Transmembrane</keyword>
<sequence>MLLHFTLLTQAFIFHLCFKGFSSFFQRDVCVLISHLGTLKKFRYFRFVVIFCFVCKLLPKKSCFLNKRSGLFLISLHPSYEKLNFKNGYLPTSFFFFFFFYFYFFF</sequence>
<accession>A0A8D9AXU2</accession>
<keyword evidence="1" id="KW-1133">Transmembrane helix</keyword>
<organism evidence="2">
    <name type="scientific">Cacopsylla melanoneura</name>
    <dbReference type="NCBI Taxonomy" id="428564"/>
    <lineage>
        <taxon>Eukaryota</taxon>
        <taxon>Metazoa</taxon>
        <taxon>Ecdysozoa</taxon>
        <taxon>Arthropoda</taxon>
        <taxon>Hexapoda</taxon>
        <taxon>Insecta</taxon>
        <taxon>Pterygota</taxon>
        <taxon>Neoptera</taxon>
        <taxon>Paraneoptera</taxon>
        <taxon>Hemiptera</taxon>
        <taxon>Sternorrhyncha</taxon>
        <taxon>Psylloidea</taxon>
        <taxon>Psyllidae</taxon>
        <taxon>Psyllinae</taxon>
        <taxon>Cacopsylla</taxon>
    </lineage>
</organism>
<reference evidence="2" key="1">
    <citation type="submission" date="2021-05" db="EMBL/GenBank/DDBJ databases">
        <authorList>
            <person name="Alioto T."/>
            <person name="Alioto T."/>
            <person name="Gomez Garrido J."/>
        </authorList>
    </citation>
    <scope>NUCLEOTIDE SEQUENCE</scope>
</reference>
<dbReference type="AlphaFoldDB" id="A0A8D9AXU2"/>
<keyword evidence="1" id="KW-0472">Membrane</keyword>
<evidence type="ECO:0000256" key="1">
    <source>
        <dbReference type="SAM" id="Phobius"/>
    </source>
</evidence>
<feature type="transmembrane region" description="Helical" evidence="1">
    <location>
        <begin position="88"/>
        <end position="105"/>
    </location>
</feature>
<protein>
    <submittedName>
        <fullName evidence="2">Uncharacterized protein</fullName>
    </submittedName>
</protein>
<evidence type="ECO:0000313" key="2">
    <source>
        <dbReference type="EMBL" id="CAG6772945.1"/>
    </source>
</evidence>